<keyword evidence="2" id="KW-1185">Reference proteome</keyword>
<protein>
    <submittedName>
        <fullName evidence="1">Uncharacterized protein</fullName>
    </submittedName>
</protein>
<evidence type="ECO:0000313" key="2">
    <source>
        <dbReference type="Proteomes" id="UP000265520"/>
    </source>
</evidence>
<evidence type="ECO:0000313" key="1">
    <source>
        <dbReference type="EMBL" id="MCI07302.1"/>
    </source>
</evidence>
<dbReference type="EMBL" id="LXQA010064915">
    <property type="protein sequence ID" value="MCI07302.1"/>
    <property type="molecule type" value="Genomic_DNA"/>
</dbReference>
<dbReference type="AlphaFoldDB" id="A0A392P693"/>
<accession>A0A392P693</accession>
<name>A0A392P693_9FABA</name>
<proteinExistence type="predicted"/>
<sequence length="73" mass="8102">MEIERVAVQNLMVLEPSNSGHYSHLLICMLKGIGGMTSRKSGLDEGFVHLLLVELDEQLRLAGYVNELGSILY</sequence>
<reference evidence="1 2" key="1">
    <citation type="journal article" date="2018" name="Front. Plant Sci.">
        <title>Red Clover (Trifolium pratense) and Zigzag Clover (T. medium) - A Picture of Genomic Similarities and Differences.</title>
        <authorList>
            <person name="Dluhosova J."/>
            <person name="Istvanek J."/>
            <person name="Nedelnik J."/>
            <person name="Repkova J."/>
        </authorList>
    </citation>
    <scope>NUCLEOTIDE SEQUENCE [LARGE SCALE GENOMIC DNA]</scope>
    <source>
        <strain evidence="2">cv. 10/8</strain>
        <tissue evidence="1">Leaf</tissue>
    </source>
</reference>
<organism evidence="1 2">
    <name type="scientific">Trifolium medium</name>
    <dbReference type="NCBI Taxonomy" id="97028"/>
    <lineage>
        <taxon>Eukaryota</taxon>
        <taxon>Viridiplantae</taxon>
        <taxon>Streptophyta</taxon>
        <taxon>Embryophyta</taxon>
        <taxon>Tracheophyta</taxon>
        <taxon>Spermatophyta</taxon>
        <taxon>Magnoliopsida</taxon>
        <taxon>eudicotyledons</taxon>
        <taxon>Gunneridae</taxon>
        <taxon>Pentapetalae</taxon>
        <taxon>rosids</taxon>
        <taxon>fabids</taxon>
        <taxon>Fabales</taxon>
        <taxon>Fabaceae</taxon>
        <taxon>Papilionoideae</taxon>
        <taxon>50 kb inversion clade</taxon>
        <taxon>NPAAA clade</taxon>
        <taxon>Hologalegina</taxon>
        <taxon>IRL clade</taxon>
        <taxon>Trifolieae</taxon>
        <taxon>Trifolium</taxon>
    </lineage>
</organism>
<comment type="caution">
    <text evidence="1">The sequence shown here is derived from an EMBL/GenBank/DDBJ whole genome shotgun (WGS) entry which is preliminary data.</text>
</comment>
<dbReference type="Proteomes" id="UP000265520">
    <property type="component" value="Unassembled WGS sequence"/>
</dbReference>